<gene>
    <name evidence="5" type="primary">WBGene00279477</name>
</gene>
<dbReference type="EC" id="3.1.1.-" evidence="4"/>
<dbReference type="AlphaFoldDB" id="A0A2A6CL60"/>
<reference evidence="5" key="2">
    <citation type="submission" date="2022-06" db="UniProtKB">
        <authorList>
            <consortium name="EnsemblMetazoa"/>
        </authorList>
    </citation>
    <scope>IDENTIFICATION</scope>
    <source>
        <strain evidence="5">PS312</strain>
    </source>
</reference>
<dbReference type="PANTHER" id="PTHR44590:SF3">
    <property type="entry name" value="CARBOXYLESTERASE TYPE B DOMAIN-CONTAINING PROTEIN"/>
    <property type="match status" value="1"/>
</dbReference>
<proteinExistence type="inferred from homology"/>
<reference evidence="6" key="1">
    <citation type="journal article" date="2008" name="Nat. Genet.">
        <title>The Pristionchus pacificus genome provides a unique perspective on nematode lifestyle and parasitism.</title>
        <authorList>
            <person name="Dieterich C."/>
            <person name="Clifton S.W."/>
            <person name="Schuster L.N."/>
            <person name="Chinwalla A."/>
            <person name="Delehaunty K."/>
            <person name="Dinkelacker I."/>
            <person name="Fulton L."/>
            <person name="Fulton R."/>
            <person name="Godfrey J."/>
            <person name="Minx P."/>
            <person name="Mitreva M."/>
            <person name="Roeseler W."/>
            <person name="Tian H."/>
            <person name="Witte H."/>
            <person name="Yang S.P."/>
            <person name="Wilson R.K."/>
            <person name="Sommer R.J."/>
        </authorList>
    </citation>
    <scope>NUCLEOTIDE SEQUENCE [LARGE SCALE GENOMIC DNA]</scope>
    <source>
        <strain evidence="6">PS312</strain>
    </source>
</reference>
<dbReference type="EnsemblMetazoa" id="PPA41108.1">
    <property type="protein sequence ID" value="PPA41108.1"/>
    <property type="gene ID" value="WBGene00279477"/>
</dbReference>
<dbReference type="OrthoDB" id="19653at2759"/>
<evidence type="ECO:0000256" key="1">
    <source>
        <dbReference type="ARBA" id="ARBA00005964"/>
    </source>
</evidence>
<evidence type="ECO:0000256" key="2">
    <source>
        <dbReference type="ARBA" id="ARBA00022487"/>
    </source>
</evidence>
<dbReference type="Proteomes" id="UP000005239">
    <property type="component" value="Unassembled WGS sequence"/>
</dbReference>
<accession>A0A2A6CL60</accession>
<dbReference type="Pfam" id="PF00135">
    <property type="entry name" value="COesterase"/>
    <property type="match status" value="2"/>
</dbReference>
<evidence type="ECO:0000256" key="3">
    <source>
        <dbReference type="ARBA" id="ARBA00022801"/>
    </source>
</evidence>
<accession>A0A8R1UXA7</accession>
<sequence>MPADYPPSRIVTTSHGNVQGRRLVNAGDRQVDAFQGIPFAAPPIGELRFKVGRLFVPEFDTRSKPQPPSPWDGVRETKKFASRNIQVPFPGLPEDELHGEMSEDCLYLNVFTPCWEAPEGGFPVMVFIHGGAFVFGEASSYGDIGICENIVSRGIVFVTIQYRLGYLGFLSTGDSVCPGNIALWDQTEALRWVQSNIGAFGGSKHNVTLLGQSAGSASVDLLHLSPHSTNLFHKEICMAGTAECRSSTRSCALKHGRAEHPESGDFGRDRLFNKLREIPAEKFAVSLFEAPTPGNRTDFVGNLRNMNAQLVMITVCLTDVTHTNELFYLFKKGFFSDPEITESDSKLIDVFTTALTNFAKYGNPNGSDDSVYNLSVPWKPITKENPALNYVFTSDEPKMSNDLFEGRTAAFIEIHRRHK</sequence>
<evidence type="ECO:0000313" key="6">
    <source>
        <dbReference type="Proteomes" id="UP000005239"/>
    </source>
</evidence>
<dbReference type="PROSITE" id="PS00122">
    <property type="entry name" value="CARBOXYLESTERASE_B_1"/>
    <property type="match status" value="1"/>
</dbReference>
<dbReference type="PANTHER" id="PTHR44590">
    <property type="entry name" value="CARBOXYLIC ESTER HYDROLASE-RELATED"/>
    <property type="match status" value="1"/>
</dbReference>
<protein>
    <recommendedName>
        <fullName evidence="4">Carboxylic ester hydrolase</fullName>
        <ecNumber evidence="4">3.1.1.-</ecNumber>
    </recommendedName>
</protein>
<dbReference type="InterPro" id="IPR002018">
    <property type="entry name" value="CarbesteraseB"/>
</dbReference>
<keyword evidence="3 4" id="KW-0378">Hydrolase</keyword>
<dbReference type="GO" id="GO:0052689">
    <property type="term" value="F:carboxylic ester hydrolase activity"/>
    <property type="evidence" value="ECO:0007669"/>
    <property type="project" value="UniProtKB-KW"/>
</dbReference>
<dbReference type="InterPro" id="IPR019819">
    <property type="entry name" value="Carboxylesterase_B_CS"/>
</dbReference>
<comment type="similarity">
    <text evidence="1 4">Belongs to the type-B carboxylesterase/lipase family.</text>
</comment>
<evidence type="ECO:0000313" key="5">
    <source>
        <dbReference type="EnsemblMetazoa" id="PPA41108.1"/>
    </source>
</evidence>
<organism evidence="5 6">
    <name type="scientific">Pristionchus pacificus</name>
    <name type="common">Parasitic nematode worm</name>
    <dbReference type="NCBI Taxonomy" id="54126"/>
    <lineage>
        <taxon>Eukaryota</taxon>
        <taxon>Metazoa</taxon>
        <taxon>Ecdysozoa</taxon>
        <taxon>Nematoda</taxon>
        <taxon>Chromadorea</taxon>
        <taxon>Rhabditida</taxon>
        <taxon>Rhabditina</taxon>
        <taxon>Diplogasteromorpha</taxon>
        <taxon>Diplogasteroidea</taxon>
        <taxon>Neodiplogasteridae</taxon>
        <taxon>Pristionchus</taxon>
    </lineage>
</organism>
<dbReference type="SUPFAM" id="SSF53474">
    <property type="entry name" value="alpha/beta-Hydrolases"/>
    <property type="match status" value="1"/>
</dbReference>
<dbReference type="PROSITE" id="PS00941">
    <property type="entry name" value="CARBOXYLESTERASE_B_2"/>
    <property type="match status" value="1"/>
</dbReference>
<name>A0A2A6CL60_PRIPA</name>
<keyword evidence="6" id="KW-1185">Reference proteome</keyword>
<evidence type="ECO:0000256" key="4">
    <source>
        <dbReference type="RuleBase" id="RU361235"/>
    </source>
</evidence>
<dbReference type="InterPro" id="IPR019826">
    <property type="entry name" value="Carboxylesterase_B_AS"/>
</dbReference>
<keyword evidence="2" id="KW-0719">Serine esterase</keyword>
<dbReference type="Gene3D" id="3.40.50.1820">
    <property type="entry name" value="alpha/beta hydrolase"/>
    <property type="match status" value="2"/>
</dbReference>
<dbReference type="InterPro" id="IPR029058">
    <property type="entry name" value="AB_hydrolase_fold"/>
</dbReference>